<dbReference type="Proteomes" id="UP000391834">
    <property type="component" value="Unassembled WGS sequence"/>
</dbReference>
<evidence type="ECO:0000313" key="14">
    <source>
        <dbReference type="EMBL" id="GET32032.1"/>
    </source>
</evidence>
<keyword evidence="7 10" id="KW-0811">Translocation</keyword>
<organism evidence="14 15">
    <name type="scientific">Prolixibacter bellariivorans</name>
    <dbReference type="NCBI Taxonomy" id="314319"/>
    <lineage>
        <taxon>Bacteria</taxon>
        <taxon>Pseudomonadati</taxon>
        <taxon>Bacteroidota</taxon>
        <taxon>Bacteroidia</taxon>
        <taxon>Marinilabiliales</taxon>
        <taxon>Prolixibacteraceae</taxon>
        <taxon>Prolixibacter</taxon>
    </lineage>
</organism>
<keyword evidence="5 10" id="KW-0653">Protein transport</keyword>
<dbReference type="HAMAP" id="MF_01465">
    <property type="entry name" value="SecY"/>
    <property type="match status" value="1"/>
</dbReference>
<evidence type="ECO:0000313" key="15">
    <source>
        <dbReference type="Proteomes" id="UP000391834"/>
    </source>
</evidence>
<feature type="transmembrane region" description="Helical" evidence="10">
    <location>
        <begin position="146"/>
        <end position="171"/>
    </location>
</feature>
<keyword evidence="15" id="KW-1185">Reference proteome</keyword>
<feature type="transmembrane region" description="Helical" evidence="10">
    <location>
        <begin position="311"/>
        <end position="332"/>
    </location>
</feature>
<feature type="transmembrane region" description="Helical" evidence="10">
    <location>
        <begin position="270"/>
        <end position="291"/>
    </location>
</feature>
<dbReference type="SUPFAM" id="SSF103491">
    <property type="entry name" value="Preprotein translocase SecY subunit"/>
    <property type="match status" value="1"/>
</dbReference>
<dbReference type="PRINTS" id="PR00303">
    <property type="entry name" value="SECYTRNLCASE"/>
</dbReference>
<dbReference type="GO" id="GO:0043952">
    <property type="term" value="P:protein transport by the Sec complex"/>
    <property type="evidence" value="ECO:0007669"/>
    <property type="project" value="UniProtKB-UniRule"/>
</dbReference>
<evidence type="ECO:0000256" key="7">
    <source>
        <dbReference type="ARBA" id="ARBA00023010"/>
    </source>
</evidence>
<comment type="similarity">
    <text evidence="2 10 13">Belongs to the SecY/SEC61-alpha family.</text>
</comment>
<dbReference type="InterPro" id="IPR023201">
    <property type="entry name" value="SecY_dom_sf"/>
</dbReference>
<dbReference type="GO" id="GO:0065002">
    <property type="term" value="P:intracellular protein transmembrane transport"/>
    <property type="evidence" value="ECO:0007669"/>
    <property type="project" value="UniProtKB-UniRule"/>
</dbReference>
<feature type="transmembrane region" description="Helical" evidence="10">
    <location>
        <begin position="21"/>
        <end position="42"/>
    </location>
</feature>
<dbReference type="Pfam" id="PF00344">
    <property type="entry name" value="SecY"/>
    <property type="match status" value="1"/>
</dbReference>
<proteinExistence type="inferred from homology"/>
<evidence type="ECO:0000256" key="2">
    <source>
        <dbReference type="ARBA" id="ARBA00005751"/>
    </source>
</evidence>
<dbReference type="PANTHER" id="PTHR10906">
    <property type="entry name" value="SECY/SEC61-ALPHA FAMILY MEMBER"/>
    <property type="match status" value="1"/>
</dbReference>
<evidence type="ECO:0000256" key="3">
    <source>
        <dbReference type="ARBA" id="ARBA00022448"/>
    </source>
</evidence>
<comment type="function">
    <text evidence="10 11">The central subunit of the protein translocation channel SecYEG. Consists of two halves formed by TMs 1-5 and 6-10. These two domains form a lateral gate at the front which open onto the bilayer between TMs 2 and 7, and are clamped together by SecE at the back. The channel is closed by both a pore ring composed of hydrophobic SecY resides and a short helix (helix 2A) on the extracellular side of the membrane which forms a plug. The plug probably moves laterally to allow the channel to open. The ring and the pore may move independently.</text>
</comment>
<dbReference type="Gene3D" id="1.10.3370.10">
    <property type="entry name" value="SecY subunit domain"/>
    <property type="match status" value="1"/>
</dbReference>
<dbReference type="PROSITE" id="PS00756">
    <property type="entry name" value="SECY_2"/>
    <property type="match status" value="1"/>
</dbReference>
<evidence type="ECO:0000256" key="11">
    <source>
        <dbReference type="RuleBase" id="RU000537"/>
    </source>
</evidence>
<dbReference type="AlphaFoldDB" id="A0A5M4AVS1"/>
<evidence type="ECO:0000256" key="4">
    <source>
        <dbReference type="ARBA" id="ARBA00022692"/>
    </source>
</evidence>
<dbReference type="GO" id="GO:0006605">
    <property type="term" value="P:protein targeting"/>
    <property type="evidence" value="ECO:0007669"/>
    <property type="project" value="UniProtKB-UniRule"/>
</dbReference>
<dbReference type="NCBIfam" id="TIGR00967">
    <property type="entry name" value="3a0501s007"/>
    <property type="match status" value="1"/>
</dbReference>
<keyword evidence="6 10" id="KW-1133">Transmembrane helix</keyword>
<feature type="transmembrane region" description="Helical" evidence="10">
    <location>
        <begin position="214"/>
        <end position="236"/>
    </location>
</feature>
<keyword evidence="4 10" id="KW-0812">Transmembrane</keyword>
<evidence type="ECO:0000256" key="10">
    <source>
        <dbReference type="HAMAP-Rule" id="MF_01465"/>
    </source>
</evidence>
<gene>
    <name evidence="10 14" type="primary">secY</name>
    <name evidence="14" type="ORF">PbJCM13498_08950</name>
</gene>
<feature type="transmembrane region" description="Helical" evidence="10">
    <location>
        <begin position="117"/>
        <end position="134"/>
    </location>
</feature>
<evidence type="ECO:0000256" key="1">
    <source>
        <dbReference type="ARBA" id="ARBA00004141"/>
    </source>
</evidence>
<evidence type="ECO:0000256" key="8">
    <source>
        <dbReference type="ARBA" id="ARBA00023136"/>
    </source>
</evidence>
<feature type="transmembrane region" description="Helical" evidence="10">
    <location>
        <begin position="368"/>
        <end position="389"/>
    </location>
</feature>
<dbReference type="PROSITE" id="PS00755">
    <property type="entry name" value="SECY_1"/>
    <property type="match status" value="1"/>
</dbReference>
<protein>
    <recommendedName>
        <fullName evidence="9 10">Protein translocase subunit SecY</fullName>
    </recommendedName>
</protein>
<dbReference type="InterPro" id="IPR026593">
    <property type="entry name" value="SecY"/>
</dbReference>
<feature type="transmembrane region" description="Helical" evidence="10">
    <location>
        <begin position="395"/>
        <end position="415"/>
    </location>
</feature>
<comment type="subunit">
    <text evidence="10">Component of the Sec protein translocase complex. Heterotrimer consisting of SecY, SecE and SecG subunits. The heterotrimers can form oligomers, although 1 heterotrimer is thought to be able to translocate proteins. Interacts with the ribosome. Interacts with SecDF, and other proteins may be involved. Interacts with SecA.</text>
</comment>
<accession>A0A5M4AVS1</accession>
<keyword evidence="3 10" id="KW-0813">Transport</keyword>
<feature type="transmembrane region" description="Helical" evidence="10">
    <location>
        <begin position="73"/>
        <end position="97"/>
    </location>
</feature>
<name>A0A5M4AVS1_9BACT</name>
<dbReference type="InterPro" id="IPR030659">
    <property type="entry name" value="SecY_CS"/>
</dbReference>
<dbReference type="RefSeq" id="WP_025863453.1">
    <property type="nucleotide sequence ID" value="NZ_BLAX01000001.1"/>
</dbReference>
<evidence type="ECO:0000256" key="12">
    <source>
        <dbReference type="RuleBase" id="RU003484"/>
    </source>
</evidence>
<feature type="transmembrane region" description="Helical" evidence="10">
    <location>
        <begin position="183"/>
        <end position="202"/>
    </location>
</feature>
<keyword evidence="8 10" id="KW-0472">Membrane</keyword>
<evidence type="ECO:0000256" key="5">
    <source>
        <dbReference type="ARBA" id="ARBA00022927"/>
    </source>
</evidence>
<dbReference type="GO" id="GO:0005886">
    <property type="term" value="C:plasma membrane"/>
    <property type="evidence" value="ECO:0007669"/>
    <property type="project" value="UniProtKB-SubCell"/>
</dbReference>
<dbReference type="InterPro" id="IPR002208">
    <property type="entry name" value="SecY/SEC61-alpha"/>
</dbReference>
<keyword evidence="10" id="KW-1003">Cell membrane</keyword>
<evidence type="ECO:0000256" key="6">
    <source>
        <dbReference type="ARBA" id="ARBA00022989"/>
    </source>
</evidence>
<reference evidence="14 15" key="1">
    <citation type="submission" date="2019-10" db="EMBL/GenBank/DDBJ databases">
        <title>Prolixibacter strains distinguished by the presence of nitrate reductase genes were adept at nitrate-dependent anaerobic corrosion of metallic iron and carbon steel.</title>
        <authorList>
            <person name="Iino T."/>
            <person name="Shono N."/>
            <person name="Ito K."/>
            <person name="Nakamura R."/>
            <person name="Sueoka K."/>
            <person name="Harayama S."/>
            <person name="Ohkuma M."/>
        </authorList>
    </citation>
    <scope>NUCLEOTIDE SEQUENCE [LARGE SCALE GENOMIC DNA]</scope>
    <source>
        <strain evidence="14 15">JCM 13498</strain>
    </source>
</reference>
<evidence type="ECO:0000256" key="13">
    <source>
        <dbReference type="RuleBase" id="RU004349"/>
    </source>
</evidence>
<comment type="subcellular location">
    <subcellularLocation>
        <location evidence="10">Cell membrane</location>
        <topology evidence="10">Multi-pass membrane protein</topology>
    </subcellularLocation>
    <subcellularLocation>
        <location evidence="1 12">Membrane</location>
        <topology evidence="1 12">Multi-pass membrane protein</topology>
    </subcellularLocation>
</comment>
<dbReference type="FunFam" id="1.10.3370.10:FF:000001">
    <property type="entry name" value="Preprotein translocase subunit SecY"/>
    <property type="match status" value="1"/>
</dbReference>
<comment type="caution">
    <text evidence="14">The sequence shown here is derived from an EMBL/GenBank/DDBJ whole genome shotgun (WGS) entry which is preliminary data.</text>
</comment>
<evidence type="ECO:0000256" key="9">
    <source>
        <dbReference type="ARBA" id="ARBA00039733"/>
    </source>
</evidence>
<dbReference type="PIRSF" id="PIRSF004557">
    <property type="entry name" value="SecY"/>
    <property type="match status" value="1"/>
</dbReference>
<dbReference type="OrthoDB" id="9809248at2"/>
<dbReference type="EMBL" id="BLAX01000001">
    <property type="protein sequence ID" value="GET32032.1"/>
    <property type="molecule type" value="Genomic_DNA"/>
</dbReference>
<sequence length="447" mass="48937">MKKLFETLKNIYKIEDLRSRLTVTLLFLVVYRLGSFVSLPGIDPAQLGALKAQTSSGLLGLLNMFSGGAFSHASIFALGIMPYISASIVIQLMGIAVPYFQKLQKEGESGRNKINQITRYLTVGILLFQAPAYLTNLHYQLPETAFAIKGAAFTIASTIILTSGSMFVMWLGERITDKGIGNGISLIIMIGIIARLPFALFAEFINRLEEQGGGLVAFLVEFVFLFLVFMVTILLVQGTRKVPVQYAKRIVGNRQYGGVRQYIPLKVNAAGVMPIIFAQAIMFVPMSIAGFSGSDAMSGFVSAFSDYTGFWYNFTQFMLVIIFTYFYTAITINPVQMAEDMKKNGGFIPGVKPGKRTAEYLDTIMSRITLPGSIFLGLVTILPAFAMMAGVNSQFAHFYGGTSLLILVGVILDTLQQIESHLLMRHYDGLMKGGRIKGRTGGGPSVI</sequence>